<evidence type="ECO:0000313" key="1">
    <source>
        <dbReference type="EMBL" id="QHU12616.1"/>
    </source>
</evidence>
<name>A0A6C0K6A4_9ZZZZ</name>
<organism evidence="1">
    <name type="scientific">viral metagenome</name>
    <dbReference type="NCBI Taxonomy" id="1070528"/>
    <lineage>
        <taxon>unclassified sequences</taxon>
        <taxon>metagenomes</taxon>
        <taxon>organismal metagenomes</taxon>
    </lineage>
</organism>
<protein>
    <submittedName>
        <fullName evidence="1">Uncharacterized protein</fullName>
    </submittedName>
</protein>
<reference evidence="1" key="1">
    <citation type="journal article" date="2020" name="Nature">
        <title>Giant virus diversity and host interactions through global metagenomics.</title>
        <authorList>
            <person name="Schulz F."/>
            <person name="Roux S."/>
            <person name="Paez-Espino D."/>
            <person name="Jungbluth S."/>
            <person name="Walsh D.A."/>
            <person name="Denef V.J."/>
            <person name="McMahon K.D."/>
            <person name="Konstantinidis K.T."/>
            <person name="Eloe-Fadrosh E.A."/>
            <person name="Kyrpides N.C."/>
            <person name="Woyke T."/>
        </authorList>
    </citation>
    <scope>NUCLEOTIDE SEQUENCE</scope>
    <source>
        <strain evidence="1">GVMAG-S-1101172-89</strain>
    </source>
</reference>
<dbReference type="EMBL" id="MN740808">
    <property type="protein sequence ID" value="QHU12616.1"/>
    <property type="molecule type" value="Genomic_DNA"/>
</dbReference>
<accession>A0A6C0K6A4</accession>
<proteinExistence type="predicted"/>
<sequence>MSNSRNKTQRRVSFDISGADYSVNESLENMLTAEANSAYKRPWHRLDRGLRLNRIRAFTESMAKARGLKETEQAALLSMLTKALDRKVLNSKTCVVYDMEKEEITEVKPLIMHQNAQGEVLFQIMERRNAVTFRKRVTAEGDITAQPTA</sequence>
<dbReference type="AlphaFoldDB" id="A0A6C0K6A4"/>